<keyword evidence="2" id="KW-1185">Reference proteome</keyword>
<reference evidence="2" key="1">
    <citation type="journal article" date="2012" name="Nat. Biotechnol.">
        <title>Reference genome sequence of the model plant Setaria.</title>
        <authorList>
            <person name="Bennetzen J.L."/>
            <person name="Schmutz J."/>
            <person name="Wang H."/>
            <person name="Percifield R."/>
            <person name="Hawkins J."/>
            <person name="Pontaroli A.C."/>
            <person name="Estep M."/>
            <person name="Feng L."/>
            <person name="Vaughn J.N."/>
            <person name="Grimwood J."/>
            <person name="Jenkins J."/>
            <person name="Barry K."/>
            <person name="Lindquist E."/>
            <person name="Hellsten U."/>
            <person name="Deshpande S."/>
            <person name="Wang X."/>
            <person name="Wu X."/>
            <person name="Mitros T."/>
            <person name="Triplett J."/>
            <person name="Yang X."/>
            <person name="Ye C.Y."/>
            <person name="Mauro-Herrera M."/>
            <person name="Wang L."/>
            <person name="Li P."/>
            <person name="Sharma M."/>
            <person name="Sharma R."/>
            <person name="Ronald P.C."/>
            <person name="Panaud O."/>
            <person name="Kellogg E.A."/>
            <person name="Brutnell T.P."/>
            <person name="Doust A.N."/>
            <person name="Tuskan G.A."/>
            <person name="Rokhsar D."/>
            <person name="Devos K.M."/>
        </authorList>
    </citation>
    <scope>NUCLEOTIDE SEQUENCE [LARGE SCALE GENOMIC DNA]</scope>
    <source>
        <strain evidence="2">cv. Yugu1</strain>
    </source>
</reference>
<dbReference type="PANTHER" id="PTHR34791">
    <property type="entry name" value="OS02G0272100 PROTEIN"/>
    <property type="match status" value="1"/>
</dbReference>
<dbReference type="InParanoid" id="K4AIU2"/>
<dbReference type="PANTHER" id="PTHR34791:SF1">
    <property type="entry name" value="OS02G0272100 PROTEIN"/>
    <property type="match status" value="1"/>
</dbReference>
<dbReference type="Proteomes" id="UP000004995">
    <property type="component" value="Unassembled WGS sequence"/>
</dbReference>
<evidence type="ECO:0000313" key="1">
    <source>
        <dbReference type="EnsemblPlants" id="KQK89582"/>
    </source>
</evidence>
<dbReference type="HOGENOM" id="CLU_797881_0_0_1"/>
<reference evidence="1" key="2">
    <citation type="submission" date="2018-08" db="UniProtKB">
        <authorList>
            <consortium name="EnsemblPlants"/>
        </authorList>
    </citation>
    <scope>IDENTIFICATION</scope>
    <source>
        <strain evidence="1">Yugu1</strain>
    </source>
</reference>
<proteinExistence type="predicted"/>
<accession>K4AIU2</accession>
<protein>
    <submittedName>
        <fullName evidence="1">Uncharacterized protein</fullName>
    </submittedName>
</protein>
<sequence length="348" mass="39329">MSTYCSRPAAQGHRHRQWDAADFIGRLIVVDHAAFIDAGFAKLQPPWAARPTGATPSLRYTIPKFVHRRRSAQGALASTLASDVNVSRVHWGSMDTRAIAGLLLSGSLDDAACALNTDATGVQLWKDVLADGLCQPTLDDLMGKIHERPTRFPGFMLPRGEHLAAVECTCTKLRRLIADRDGELWKAMLAGKIKRVSAALQGRDEAGELWKAGCMGTRVMDSASSTSWKGRYVRYLPGAWSNRSPWFWFDVCCCSLWSDFHRHWDWERRVHGVVPPPMPPWRHKQNYCRLDTRYDPSLLKDPLEPLMRQLLGAKSNAPIACRRAVQVAAVRQRRDLCSLSSRYRWMHR</sequence>
<dbReference type="EMBL" id="AGNK02005770">
    <property type="status" value="NOT_ANNOTATED_CDS"/>
    <property type="molecule type" value="Genomic_DNA"/>
</dbReference>
<dbReference type="Gramene" id="KQK89582">
    <property type="protein sequence ID" value="KQK89582"/>
    <property type="gene ID" value="SETIT_038804mg"/>
</dbReference>
<name>K4AIU2_SETIT</name>
<evidence type="ECO:0000313" key="2">
    <source>
        <dbReference type="Proteomes" id="UP000004995"/>
    </source>
</evidence>
<organism evidence="1 2">
    <name type="scientific">Setaria italica</name>
    <name type="common">Foxtail millet</name>
    <name type="synonym">Panicum italicum</name>
    <dbReference type="NCBI Taxonomy" id="4555"/>
    <lineage>
        <taxon>Eukaryota</taxon>
        <taxon>Viridiplantae</taxon>
        <taxon>Streptophyta</taxon>
        <taxon>Embryophyta</taxon>
        <taxon>Tracheophyta</taxon>
        <taxon>Spermatophyta</taxon>
        <taxon>Magnoliopsida</taxon>
        <taxon>Liliopsida</taxon>
        <taxon>Poales</taxon>
        <taxon>Poaceae</taxon>
        <taxon>PACMAD clade</taxon>
        <taxon>Panicoideae</taxon>
        <taxon>Panicodae</taxon>
        <taxon>Paniceae</taxon>
        <taxon>Cenchrinae</taxon>
        <taxon>Setaria</taxon>
    </lineage>
</organism>
<dbReference type="AlphaFoldDB" id="K4AIU2"/>
<dbReference type="EnsemblPlants" id="KQK89582">
    <property type="protein sequence ID" value="KQK89582"/>
    <property type="gene ID" value="SETIT_038804mg"/>
</dbReference>